<dbReference type="SUPFAM" id="SSF118116">
    <property type="entry name" value="DNA mismatch repair protein MutL"/>
    <property type="match status" value="1"/>
</dbReference>
<dbReference type="InterPro" id="IPR042121">
    <property type="entry name" value="MutL_C_regsub"/>
</dbReference>
<dbReference type="Gene3D" id="3.30.1540.20">
    <property type="entry name" value="MutL, C-terminal domain, dimerisation subdomain"/>
    <property type="match status" value="1"/>
</dbReference>
<dbReference type="GO" id="GO:0032389">
    <property type="term" value="C:MutLalpha complex"/>
    <property type="evidence" value="ECO:0007669"/>
    <property type="project" value="TreeGrafter"/>
</dbReference>
<name>A0A166DDM5_9AGAM</name>
<dbReference type="InterPro" id="IPR042120">
    <property type="entry name" value="MutL_C_dimsub"/>
</dbReference>
<dbReference type="InterPro" id="IPR036890">
    <property type="entry name" value="HATPase_C_sf"/>
</dbReference>
<evidence type="ECO:0000256" key="2">
    <source>
        <dbReference type="ARBA" id="ARBA00022763"/>
    </source>
</evidence>
<dbReference type="FunFam" id="3.30.565.10:FF:000014">
    <property type="entry name" value="Mismatch repair endonuclease pms1, putative"/>
    <property type="match status" value="1"/>
</dbReference>
<dbReference type="SMART" id="SM00853">
    <property type="entry name" value="MutL_C"/>
    <property type="match status" value="1"/>
</dbReference>
<dbReference type="SUPFAM" id="SSF55874">
    <property type="entry name" value="ATPase domain of HSP90 chaperone/DNA topoisomerase II/histidine kinase"/>
    <property type="match status" value="1"/>
</dbReference>
<evidence type="ECO:0000259" key="6">
    <source>
        <dbReference type="SMART" id="SM01340"/>
    </source>
</evidence>
<evidence type="ECO:0000313" key="7">
    <source>
        <dbReference type="EMBL" id="KZT38407.1"/>
    </source>
</evidence>
<dbReference type="PANTHER" id="PTHR10073:SF52">
    <property type="entry name" value="MISMATCH REPAIR ENDONUCLEASE PMS2"/>
    <property type="match status" value="1"/>
</dbReference>
<dbReference type="Gene3D" id="3.30.1370.100">
    <property type="entry name" value="MutL, C-terminal domain, regulatory subdomain"/>
    <property type="match status" value="1"/>
</dbReference>
<dbReference type="GO" id="GO:0005524">
    <property type="term" value="F:ATP binding"/>
    <property type="evidence" value="ECO:0007669"/>
    <property type="project" value="InterPro"/>
</dbReference>
<feature type="domain" description="DNA mismatch repair protein S5" evidence="6">
    <location>
        <begin position="225"/>
        <end position="362"/>
    </location>
</feature>
<dbReference type="Gene3D" id="3.30.230.10">
    <property type="match status" value="1"/>
</dbReference>
<dbReference type="GO" id="GO:0140664">
    <property type="term" value="F:ATP-dependent DNA damage sensor activity"/>
    <property type="evidence" value="ECO:0007669"/>
    <property type="project" value="InterPro"/>
</dbReference>
<feature type="compositionally biased region" description="Polar residues" evidence="4">
    <location>
        <begin position="433"/>
        <end position="443"/>
    </location>
</feature>
<reference evidence="7 8" key="1">
    <citation type="journal article" date="2016" name="Mol. Biol. Evol.">
        <title>Comparative Genomics of Early-Diverging Mushroom-Forming Fungi Provides Insights into the Origins of Lignocellulose Decay Capabilities.</title>
        <authorList>
            <person name="Nagy L.G."/>
            <person name="Riley R."/>
            <person name="Tritt A."/>
            <person name="Adam C."/>
            <person name="Daum C."/>
            <person name="Floudas D."/>
            <person name="Sun H."/>
            <person name="Yadav J.S."/>
            <person name="Pangilinan J."/>
            <person name="Larsson K.H."/>
            <person name="Matsuura K."/>
            <person name="Barry K."/>
            <person name="Labutti K."/>
            <person name="Kuo R."/>
            <person name="Ohm R.A."/>
            <person name="Bhattacharya S.S."/>
            <person name="Shirouzu T."/>
            <person name="Yoshinaga Y."/>
            <person name="Martin F.M."/>
            <person name="Grigoriev I.V."/>
            <person name="Hibbett D.S."/>
        </authorList>
    </citation>
    <scope>NUCLEOTIDE SEQUENCE [LARGE SCALE GENOMIC DNA]</scope>
    <source>
        <strain evidence="7 8">HHB10207 ss-3</strain>
    </source>
</reference>
<dbReference type="STRING" id="1314776.A0A166DDM5"/>
<feature type="compositionally biased region" description="Basic and acidic residues" evidence="4">
    <location>
        <begin position="714"/>
        <end position="732"/>
    </location>
</feature>
<protein>
    <recommendedName>
        <fullName evidence="3">DNA mismatch repair protein PMS1</fullName>
    </recommendedName>
</protein>
<dbReference type="Proteomes" id="UP000076798">
    <property type="component" value="Unassembled WGS sequence"/>
</dbReference>
<dbReference type="InterPro" id="IPR014762">
    <property type="entry name" value="DNA_mismatch_repair_CS"/>
</dbReference>
<keyword evidence="2" id="KW-0227">DNA damage</keyword>
<dbReference type="GO" id="GO:0030983">
    <property type="term" value="F:mismatched DNA binding"/>
    <property type="evidence" value="ECO:0007669"/>
    <property type="project" value="InterPro"/>
</dbReference>
<keyword evidence="8" id="KW-1185">Reference proteome</keyword>
<gene>
    <name evidence="7" type="ORF">SISSUDRAFT_1021511</name>
</gene>
<dbReference type="AlphaFoldDB" id="A0A166DDM5"/>
<feature type="region of interest" description="Disordered" evidence="4">
    <location>
        <begin position="596"/>
        <end position="627"/>
    </location>
</feature>
<feature type="compositionally biased region" description="Polar residues" evidence="4">
    <location>
        <begin position="485"/>
        <end position="496"/>
    </location>
</feature>
<dbReference type="NCBIfam" id="TIGR00585">
    <property type="entry name" value="mutl"/>
    <property type="match status" value="1"/>
</dbReference>
<evidence type="ECO:0000313" key="8">
    <source>
        <dbReference type="Proteomes" id="UP000076798"/>
    </source>
</evidence>
<dbReference type="GO" id="GO:0016887">
    <property type="term" value="F:ATP hydrolysis activity"/>
    <property type="evidence" value="ECO:0007669"/>
    <property type="project" value="InterPro"/>
</dbReference>
<dbReference type="EMBL" id="KV428064">
    <property type="protein sequence ID" value="KZT38407.1"/>
    <property type="molecule type" value="Genomic_DNA"/>
</dbReference>
<dbReference type="SMART" id="SM01340">
    <property type="entry name" value="DNA_mis_repair"/>
    <property type="match status" value="1"/>
</dbReference>
<dbReference type="SUPFAM" id="SSF54211">
    <property type="entry name" value="Ribosomal protein S5 domain 2-like"/>
    <property type="match status" value="1"/>
</dbReference>
<organism evidence="7 8">
    <name type="scientific">Sistotremastrum suecicum HHB10207 ss-3</name>
    <dbReference type="NCBI Taxonomy" id="1314776"/>
    <lineage>
        <taxon>Eukaryota</taxon>
        <taxon>Fungi</taxon>
        <taxon>Dikarya</taxon>
        <taxon>Basidiomycota</taxon>
        <taxon>Agaricomycotina</taxon>
        <taxon>Agaricomycetes</taxon>
        <taxon>Sistotremastrales</taxon>
        <taxon>Sistotremastraceae</taxon>
        <taxon>Sistotremastrum</taxon>
    </lineage>
</organism>
<feature type="compositionally biased region" description="Basic and acidic residues" evidence="4">
    <location>
        <begin position="654"/>
        <end position="669"/>
    </location>
</feature>
<dbReference type="OrthoDB" id="10263226at2759"/>
<dbReference type="InterPro" id="IPR002099">
    <property type="entry name" value="MutL/Mlh/PMS"/>
</dbReference>
<dbReference type="InterPro" id="IPR038973">
    <property type="entry name" value="MutL/Mlh/Pms-like"/>
</dbReference>
<feature type="region of interest" description="Disordered" evidence="4">
    <location>
        <begin position="366"/>
        <end position="520"/>
    </location>
</feature>
<evidence type="ECO:0000259" key="5">
    <source>
        <dbReference type="SMART" id="SM00853"/>
    </source>
</evidence>
<dbReference type="GO" id="GO:0000710">
    <property type="term" value="P:meiotic mismatch repair"/>
    <property type="evidence" value="ECO:0007669"/>
    <property type="project" value="UniProtKB-ARBA"/>
</dbReference>
<dbReference type="FunFam" id="3.30.1370.100:FF:000001">
    <property type="entry name" value="Mismatch repair endonuclease pms1, putative"/>
    <property type="match status" value="1"/>
</dbReference>
<dbReference type="InterPro" id="IPR013507">
    <property type="entry name" value="DNA_mismatch_S5_2-like"/>
</dbReference>
<evidence type="ECO:0000256" key="3">
    <source>
        <dbReference type="ARBA" id="ARBA00070941"/>
    </source>
</evidence>
<feature type="compositionally biased region" description="Polar residues" evidence="4">
    <location>
        <begin position="751"/>
        <end position="763"/>
    </location>
</feature>
<proteinExistence type="inferred from homology"/>
<feature type="compositionally biased region" description="Acidic residues" evidence="4">
    <location>
        <begin position="733"/>
        <end position="744"/>
    </location>
</feature>
<feature type="region of interest" description="Disordered" evidence="4">
    <location>
        <begin position="647"/>
        <end position="769"/>
    </location>
</feature>
<dbReference type="Pfam" id="PF01119">
    <property type="entry name" value="DNA_mis_repair"/>
    <property type="match status" value="1"/>
</dbReference>
<evidence type="ECO:0000256" key="1">
    <source>
        <dbReference type="ARBA" id="ARBA00006082"/>
    </source>
</evidence>
<dbReference type="InterPro" id="IPR037198">
    <property type="entry name" value="MutL_C_sf"/>
</dbReference>
<feature type="compositionally biased region" description="Polar residues" evidence="4">
    <location>
        <begin position="366"/>
        <end position="402"/>
    </location>
</feature>
<dbReference type="CDD" id="cd03484">
    <property type="entry name" value="MutL_Trans_hPMS_2_like"/>
    <property type="match status" value="1"/>
</dbReference>
<dbReference type="InterPro" id="IPR014790">
    <property type="entry name" value="MutL_C"/>
</dbReference>
<evidence type="ECO:0000256" key="4">
    <source>
        <dbReference type="SAM" id="MobiDB-lite"/>
    </source>
</evidence>
<comment type="similarity">
    <text evidence="1">Belongs to the DNA mismatch repair MutL/HexB family.</text>
</comment>
<dbReference type="InterPro" id="IPR020568">
    <property type="entry name" value="Ribosomal_Su5_D2-typ_SF"/>
</dbReference>
<dbReference type="Pfam" id="PF08676">
    <property type="entry name" value="MutL_C"/>
    <property type="match status" value="1"/>
</dbReference>
<dbReference type="PANTHER" id="PTHR10073">
    <property type="entry name" value="DNA MISMATCH REPAIR PROTEIN MLH, PMS, MUTL"/>
    <property type="match status" value="1"/>
</dbReference>
<dbReference type="PROSITE" id="PS00058">
    <property type="entry name" value="DNA_MISMATCH_REPAIR_1"/>
    <property type="match status" value="1"/>
</dbReference>
<dbReference type="InterPro" id="IPR014721">
    <property type="entry name" value="Ribsml_uS5_D2-typ_fold_subgr"/>
</dbReference>
<dbReference type="Gene3D" id="3.30.565.10">
    <property type="entry name" value="Histidine kinase-like ATPase, C-terminal domain"/>
    <property type="match status" value="1"/>
</dbReference>
<dbReference type="Pfam" id="PF13589">
    <property type="entry name" value="HATPase_c_3"/>
    <property type="match status" value="1"/>
</dbReference>
<accession>A0A166DDM5</accession>
<dbReference type="CDD" id="cd16926">
    <property type="entry name" value="HATPase_MutL-MLH-PMS-like"/>
    <property type="match status" value="1"/>
</dbReference>
<sequence length="1058" mass="115245">MSSSIKALDSTSVHRITSGQVVVDLQTAVKELVENSLDAGATSIEVRFKEYGLKAIEVIDNGSGIAPEDYESIALKHHTSKLSAFSDLATIQSFGFRGEALSSLCALSQGVSVTTATSNEAPVGTILEMERNGKLKAGSKKVARQRGTTVAVTGIFSPLPVRRKELYRNIKREFSKALALLTAYALVPCSQDGRGVRFTVVNYNEKGQRMVQIQSNGAKSIKSSVSAVWGPKALANLEVLDLEFDVTSEKSLMKRVPESEEVTHVHVEGLISKFTFGCGRTGTDRQFFYINGRPCNLPKVQKIFNEVYRSFNTNQAPFIIANIIIPTNTCDVNVSPDKRTVFLHSEYNLIAALKISLEEAFSPERSTFSVNTQTPIAQSSDPSSTFPTAESSFPNSDTTLSSEPAAGTSTPVGSSSPPPQNQAQSDTNDDEQGIQSSIRSNSVGRDLIGQARYQNKARRTLPPPAAQASKAKQTRLDDGFLQRQAGVNNPSTSTPAPASDAEESETEENGTRNSTEGVDQEMHVDDVSFGSTNNLLRHSLELPLHAPSSPPIDHIATGPDHVRSQSPPALFLPSPSPAHRCPVTNKEQAEEVVLSTNRASWNRSRSPESIGDDGTDGPERKKAKLSLTPVKVQGKLGLRSQIASFAMEGSQVQHVEDKDAGEGGERRDEGLDDDGIEGTIGAGGAENMDIDYSSPRLAGAGLSRPSRASSPKQDQSDRDRTPALEDDHHSEKAEEDDLLDDDEQDAHTEPAESQSNAATSSAPSHPEIICTASDDSSVKYQFSLDRVSKLWEQLSQVDLDESTQSPTKHPIIDAGFETDSDEAERVLARTIHKEDFGSMRVLGQFNLGFIIARKISPRSSPSPATQTSVSAMDDLFIVDQHASDEKYNFETLQLTTKIESQLLFQPRPLDFTASDQILAMENIVILRKNGFDISIEADPSSGQRERAMLLAQPVSKSTTFDMHDLGELLHLMKGTPTGSMVRCSKARAMFASRACRKSVMIGKALTLRQMENILRHMGTIEQPWNCPHGRPTMRHLVNLNGYVAPRQKNIDWSTLLSE</sequence>
<feature type="domain" description="MutL C-terminal dimerisation" evidence="5">
    <location>
        <begin position="841"/>
        <end position="1005"/>
    </location>
</feature>